<protein>
    <submittedName>
        <fullName evidence="2">Uncharacterized protein</fullName>
    </submittedName>
</protein>
<keyword evidence="3" id="KW-1185">Reference proteome</keyword>
<dbReference type="Proteomes" id="UP001058860">
    <property type="component" value="Chromosome"/>
</dbReference>
<reference evidence="3" key="1">
    <citation type="submission" date="2021-11" db="EMBL/GenBank/DDBJ databases">
        <title>Cultivation dependent microbiological survey of springs from the worlds oldest radium mine currently devoted to the extraction of radon-saturated water.</title>
        <authorList>
            <person name="Kapinusova G."/>
            <person name="Smrhova T."/>
            <person name="Strejcek M."/>
            <person name="Suman J."/>
            <person name="Jani K."/>
            <person name="Pajer P."/>
            <person name="Uhlik O."/>
        </authorList>
    </citation>
    <scope>NUCLEOTIDE SEQUENCE [LARGE SCALE GENOMIC DNA]</scope>
    <source>
        <strain evidence="3">J379</strain>
    </source>
</reference>
<organism evidence="2 3">
    <name type="scientific">Svornostia abyssi</name>
    <dbReference type="NCBI Taxonomy" id="2898438"/>
    <lineage>
        <taxon>Bacteria</taxon>
        <taxon>Bacillati</taxon>
        <taxon>Actinomycetota</taxon>
        <taxon>Thermoleophilia</taxon>
        <taxon>Solirubrobacterales</taxon>
        <taxon>Baekduiaceae</taxon>
        <taxon>Svornostia</taxon>
    </lineage>
</organism>
<evidence type="ECO:0000313" key="3">
    <source>
        <dbReference type="Proteomes" id="UP001058860"/>
    </source>
</evidence>
<name>A0ABY5PB57_9ACTN</name>
<feature type="region of interest" description="Disordered" evidence="1">
    <location>
        <begin position="1"/>
        <end position="54"/>
    </location>
</feature>
<gene>
    <name evidence="2" type="ORF">LRS13_14010</name>
</gene>
<accession>A0ABY5PB57</accession>
<evidence type="ECO:0000313" key="2">
    <source>
        <dbReference type="EMBL" id="UUY01838.1"/>
    </source>
</evidence>
<dbReference type="RefSeq" id="WP_353862383.1">
    <property type="nucleotide sequence ID" value="NZ_CP088295.1"/>
</dbReference>
<sequence>MDDKHRETGAEGGDSEEQNIPPAAPNPDGDSALGDSDQHSKVPTPPAEQIRDTP</sequence>
<proteinExistence type="predicted"/>
<dbReference type="EMBL" id="CP088295">
    <property type="protein sequence ID" value="UUY01838.1"/>
    <property type="molecule type" value="Genomic_DNA"/>
</dbReference>
<evidence type="ECO:0000256" key="1">
    <source>
        <dbReference type="SAM" id="MobiDB-lite"/>
    </source>
</evidence>